<accession>A0A919GKG4</accession>
<evidence type="ECO:0000313" key="3">
    <source>
        <dbReference type="Proteomes" id="UP000603708"/>
    </source>
</evidence>
<feature type="compositionally biased region" description="Basic and acidic residues" evidence="1">
    <location>
        <begin position="46"/>
        <end position="57"/>
    </location>
</feature>
<evidence type="ECO:0000313" key="2">
    <source>
        <dbReference type="EMBL" id="GHH85650.1"/>
    </source>
</evidence>
<evidence type="ECO:0008006" key="4">
    <source>
        <dbReference type="Google" id="ProtNLM"/>
    </source>
</evidence>
<keyword evidence="3" id="KW-1185">Reference proteome</keyword>
<dbReference type="InterPro" id="IPR011330">
    <property type="entry name" value="Glyco_hydro/deAcase_b/a-brl"/>
</dbReference>
<dbReference type="SUPFAM" id="SSF88713">
    <property type="entry name" value="Glycoside hydrolase/deacetylase"/>
    <property type="match status" value="1"/>
</dbReference>
<sequence length="546" mass="59215">MTGAVLTGHRPPLASGSATAPGPGHARDAGIRDDPVTVWARGHHPRAGEWARPEAVAHRTGSPRQQVAPGPPPPIKRLCMSTLRKRKSRAAAAAEEPRTAADAGQAPATAETGGTGGPGARRGLRAARPRRRGRTCAVCGLLSTGLVGALLTAGHPGGPGAGDGAKAAVKAPAPVRHAPTARTTPPWDGEAKVIGDGSTSYTGPQPHQLKPEKLKPGQKPPQFVVFSWDGALENDDHFFSRFRKVAKANDAHMTFFLSGIYLLPKARRTLYHPPKHAPGSAAIDFPTDEHIRWTLEQLRLAWQDGDEIGTHFNGHFCAPDPGGGGTWTTGQWKKEMSQAYSFVQNWKTDTGFKDLAPLPFDYAQELVGGRAPCLEGQKNLLPAEKALGWRYDASSPGDFQQWPAKKGGVWDFPLQLLPYPGKDLQVLSMDFNFLYNQSGDETEGDPARYPQWEKETRQGYLNGFERAYNGSRAPLFVGNHFETWNGGLYMQAVEDVVKAVCTKKDVRCVSFKELCDWLDVQDPAVLAKLRNLDPGEAPDWAAFLGK</sequence>
<comment type="caution">
    <text evidence="2">The sequence shown here is derived from an EMBL/GenBank/DDBJ whole genome shotgun (WGS) entry which is preliminary data.</text>
</comment>
<name>A0A919GKG4_9ACTN</name>
<dbReference type="PANTHER" id="PTHR45985:SF3">
    <property type="entry name" value="CHITIN DEACETYLASE-LIKE 4"/>
    <property type="match status" value="1"/>
</dbReference>
<evidence type="ECO:0000256" key="1">
    <source>
        <dbReference type="SAM" id="MobiDB-lite"/>
    </source>
</evidence>
<feature type="compositionally biased region" description="Low complexity" evidence="1">
    <location>
        <begin position="90"/>
        <end position="112"/>
    </location>
</feature>
<protein>
    <recommendedName>
        <fullName evidence="4">Secreted protein</fullName>
    </recommendedName>
</protein>
<organism evidence="2 3">
    <name type="scientific">Streptomyces sulfonofaciens</name>
    <dbReference type="NCBI Taxonomy" id="68272"/>
    <lineage>
        <taxon>Bacteria</taxon>
        <taxon>Bacillati</taxon>
        <taxon>Actinomycetota</taxon>
        <taxon>Actinomycetes</taxon>
        <taxon>Kitasatosporales</taxon>
        <taxon>Streptomycetaceae</taxon>
        <taxon>Streptomyces</taxon>
    </lineage>
</organism>
<feature type="compositionally biased region" description="Basic and acidic residues" evidence="1">
    <location>
        <begin position="25"/>
        <end position="35"/>
    </location>
</feature>
<dbReference type="AlphaFoldDB" id="A0A919GKG4"/>
<feature type="region of interest" description="Disordered" evidence="1">
    <location>
        <begin position="1"/>
        <end position="131"/>
    </location>
</feature>
<dbReference type="Proteomes" id="UP000603708">
    <property type="component" value="Unassembled WGS sequence"/>
</dbReference>
<dbReference type="PANTHER" id="PTHR45985">
    <property type="match status" value="1"/>
</dbReference>
<feature type="region of interest" description="Disordered" evidence="1">
    <location>
        <begin position="199"/>
        <end position="218"/>
    </location>
</feature>
<feature type="compositionally biased region" description="Basic residues" evidence="1">
    <location>
        <begin position="122"/>
        <end position="131"/>
    </location>
</feature>
<dbReference type="EMBL" id="BNCD01000019">
    <property type="protein sequence ID" value="GHH85650.1"/>
    <property type="molecule type" value="Genomic_DNA"/>
</dbReference>
<dbReference type="GO" id="GO:0005975">
    <property type="term" value="P:carbohydrate metabolic process"/>
    <property type="evidence" value="ECO:0007669"/>
    <property type="project" value="InterPro"/>
</dbReference>
<proteinExistence type="predicted"/>
<dbReference type="Gene3D" id="3.20.20.370">
    <property type="entry name" value="Glycoside hydrolase/deacetylase"/>
    <property type="match status" value="1"/>
</dbReference>
<dbReference type="InterPro" id="IPR052740">
    <property type="entry name" value="CE4"/>
</dbReference>
<reference evidence="2" key="1">
    <citation type="journal article" date="2014" name="Int. J. Syst. Evol. Microbiol.">
        <title>Complete genome sequence of Corynebacterium casei LMG S-19264T (=DSM 44701T), isolated from a smear-ripened cheese.</title>
        <authorList>
            <consortium name="US DOE Joint Genome Institute (JGI-PGF)"/>
            <person name="Walter F."/>
            <person name="Albersmeier A."/>
            <person name="Kalinowski J."/>
            <person name="Ruckert C."/>
        </authorList>
    </citation>
    <scope>NUCLEOTIDE SEQUENCE</scope>
    <source>
        <strain evidence="2">JCM 5069</strain>
    </source>
</reference>
<reference evidence="2" key="2">
    <citation type="submission" date="2020-09" db="EMBL/GenBank/DDBJ databases">
        <authorList>
            <person name="Sun Q."/>
            <person name="Ohkuma M."/>
        </authorList>
    </citation>
    <scope>NUCLEOTIDE SEQUENCE</scope>
    <source>
        <strain evidence="2">JCM 5069</strain>
    </source>
</reference>
<gene>
    <name evidence="2" type="ORF">GCM10018793_54490</name>
</gene>